<keyword evidence="3" id="KW-1185">Reference proteome</keyword>
<protein>
    <submittedName>
        <fullName evidence="2">(apollo) hypothetical protein</fullName>
    </submittedName>
</protein>
<sequence>MLAWGTYRSQAQVPCEGTHRGQAGPLGQACSVFSCRTIVSGISCRTTVSGNSCRVIRGCKKKKHPPLLLPGEGARGHLTASRPEEGAWTRRHRRRGDKAQHTSRPPNGAKRLGSGTTPSGGAVLSSETALALPLDCFVIFLGGTAS</sequence>
<proteinExistence type="predicted"/>
<dbReference type="EMBL" id="CAJQZP010001707">
    <property type="protein sequence ID" value="CAG5059905.1"/>
    <property type="molecule type" value="Genomic_DNA"/>
</dbReference>
<dbReference type="AlphaFoldDB" id="A0A8S3YHB8"/>
<evidence type="ECO:0000256" key="1">
    <source>
        <dbReference type="SAM" id="MobiDB-lite"/>
    </source>
</evidence>
<organism evidence="2 3">
    <name type="scientific">Parnassius apollo</name>
    <name type="common">Apollo butterfly</name>
    <name type="synonym">Papilio apollo</name>
    <dbReference type="NCBI Taxonomy" id="110799"/>
    <lineage>
        <taxon>Eukaryota</taxon>
        <taxon>Metazoa</taxon>
        <taxon>Ecdysozoa</taxon>
        <taxon>Arthropoda</taxon>
        <taxon>Hexapoda</taxon>
        <taxon>Insecta</taxon>
        <taxon>Pterygota</taxon>
        <taxon>Neoptera</taxon>
        <taxon>Endopterygota</taxon>
        <taxon>Lepidoptera</taxon>
        <taxon>Glossata</taxon>
        <taxon>Ditrysia</taxon>
        <taxon>Papilionoidea</taxon>
        <taxon>Papilionidae</taxon>
        <taxon>Parnassiinae</taxon>
        <taxon>Parnassini</taxon>
        <taxon>Parnassius</taxon>
        <taxon>Parnassius</taxon>
    </lineage>
</organism>
<evidence type="ECO:0000313" key="2">
    <source>
        <dbReference type="EMBL" id="CAG5059905.1"/>
    </source>
</evidence>
<dbReference type="Proteomes" id="UP000691718">
    <property type="component" value="Unassembled WGS sequence"/>
</dbReference>
<reference evidence="2" key="1">
    <citation type="submission" date="2021-04" db="EMBL/GenBank/DDBJ databases">
        <authorList>
            <person name="Tunstrom K."/>
        </authorList>
    </citation>
    <scope>NUCLEOTIDE SEQUENCE</scope>
</reference>
<comment type="caution">
    <text evidence="2">The sequence shown here is derived from an EMBL/GenBank/DDBJ whole genome shotgun (WGS) entry which is preliminary data.</text>
</comment>
<gene>
    <name evidence="2" type="ORF">PAPOLLO_LOCUS28246</name>
</gene>
<evidence type="ECO:0000313" key="3">
    <source>
        <dbReference type="Proteomes" id="UP000691718"/>
    </source>
</evidence>
<feature type="region of interest" description="Disordered" evidence="1">
    <location>
        <begin position="66"/>
        <end position="123"/>
    </location>
</feature>
<name>A0A8S3YHB8_PARAO</name>
<accession>A0A8S3YHB8</accession>